<dbReference type="eggNOG" id="COG0456">
    <property type="taxonomic scope" value="Bacteria"/>
</dbReference>
<dbReference type="EMBL" id="CP000386">
    <property type="protein sequence ID" value="ABG04944.1"/>
    <property type="molecule type" value="Genomic_DNA"/>
</dbReference>
<dbReference type="PROSITE" id="PS51186">
    <property type="entry name" value="GNAT"/>
    <property type="match status" value="1"/>
</dbReference>
<dbReference type="STRING" id="266117.Rxyl_1997"/>
<organism evidence="3 4">
    <name type="scientific">Rubrobacter xylanophilus (strain DSM 9941 / JCM 11954 / NBRC 16129 / PRD-1)</name>
    <dbReference type="NCBI Taxonomy" id="266117"/>
    <lineage>
        <taxon>Bacteria</taxon>
        <taxon>Bacillati</taxon>
        <taxon>Actinomycetota</taxon>
        <taxon>Rubrobacteria</taxon>
        <taxon>Rubrobacterales</taxon>
        <taxon>Rubrobacteraceae</taxon>
        <taxon>Rubrobacter</taxon>
    </lineage>
</organism>
<feature type="domain" description="N-acetyltransferase" evidence="2">
    <location>
        <begin position="3"/>
        <end position="173"/>
    </location>
</feature>
<gene>
    <name evidence="3" type="ordered locus">Rxyl_1997</name>
</gene>
<dbReference type="HOGENOM" id="CLU_959370_0_0_11"/>
<dbReference type="RefSeq" id="WP_011564959.1">
    <property type="nucleotide sequence ID" value="NC_008148.1"/>
</dbReference>
<dbReference type="GO" id="GO:0016747">
    <property type="term" value="F:acyltransferase activity, transferring groups other than amino-acyl groups"/>
    <property type="evidence" value="ECO:0007669"/>
    <property type="project" value="InterPro"/>
</dbReference>
<dbReference type="KEGG" id="rxy:Rxyl_1997"/>
<dbReference type="Pfam" id="PF00583">
    <property type="entry name" value="Acetyltransf_1"/>
    <property type="match status" value="1"/>
</dbReference>
<reference evidence="3 4" key="1">
    <citation type="submission" date="2006-06" db="EMBL/GenBank/DDBJ databases">
        <title>Complete sequence of Rubrobacter xylanophilus DSM 9941.</title>
        <authorList>
            <consortium name="US DOE Joint Genome Institute"/>
            <person name="Copeland A."/>
            <person name="Lucas S."/>
            <person name="Lapidus A."/>
            <person name="Barry K."/>
            <person name="Detter J.C."/>
            <person name="Glavina del Rio T."/>
            <person name="Hammon N."/>
            <person name="Israni S."/>
            <person name="Dalin E."/>
            <person name="Tice H."/>
            <person name="Pitluck S."/>
            <person name="Munk A.C."/>
            <person name="Brettin T."/>
            <person name="Bruce D."/>
            <person name="Han C."/>
            <person name="Tapia R."/>
            <person name="Gilna P."/>
            <person name="Schmutz J."/>
            <person name="Larimer F."/>
            <person name="Land M."/>
            <person name="Hauser L."/>
            <person name="Kyrpides N."/>
            <person name="Lykidis A."/>
            <person name="da Costa M.S."/>
            <person name="Rainey F.A."/>
            <person name="Empadinhas N."/>
            <person name="Jolivet E."/>
            <person name="Battista J.R."/>
            <person name="Richardson P."/>
        </authorList>
    </citation>
    <scope>NUCLEOTIDE SEQUENCE [LARGE SCALE GENOMIC DNA]</scope>
    <source>
        <strain evidence="4">DSM 9941 / NBRC 16129 / PRD-1</strain>
    </source>
</reference>
<feature type="region of interest" description="Disordered" evidence="1">
    <location>
        <begin position="144"/>
        <end position="164"/>
    </location>
</feature>
<accession>Q1AUI4</accession>
<evidence type="ECO:0000259" key="2">
    <source>
        <dbReference type="PROSITE" id="PS51186"/>
    </source>
</evidence>
<dbReference type="InterPro" id="IPR016181">
    <property type="entry name" value="Acyl_CoA_acyltransferase"/>
</dbReference>
<dbReference type="Proteomes" id="UP000006637">
    <property type="component" value="Chromosome"/>
</dbReference>
<dbReference type="OrthoDB" id="3767306at2"/>
<evidence type="ECO:0000256" key="1">
    <source>
        <dbReference type="SAM" id="MobiDB-lite"/>
    </source>
</evidence>
<dbReference type="AlphaFoldDB" id="Q1AUI4"/>
<dbReference type="SUPFAM" id="SSF55729">
    <property type="entry name" value="Acyl-CoA N-acyltransferases (Nat)"/>
    <property type="match status" value="1"/>
</dbReference>
<keyword evidence="4" id="KW-1185">Reference proteome</keyword>
<evidence type="ECO:0000313" key="4">
    <source>
        <dbReference type="Proteomes" id="UP000006637"/>
    </source>
</evidence>
<protein>
    <submittedName>
        <fullName evidence="3">GCN5-related N-acetyltransferase</fullName>
    </submittedName>
</protein>
<evidence type="ECO:0000313" key="3">
    <source>
        <dbReference type="EMBL" id="ABG04944.1"/>
    </source>
</evidence>
<dbReference type="CDD" id="cd04301">
    <property type="entry name" value="NAT_SF"/>
    <property type="match status" value="1"/>
</dbReference>
<dbReference type="Gene3D" id="3.40.630.30">
    <property type="match status" value="1"/>
</dbReference>
<name>Q1AUI4_RUBXD</name>
<sequence>MEARVRPMSPEDVGAAYRVSAVAFAEREEERARVLRGEDPEAEGRMERFRHLLRTDPGGSWVAEVCGRVVGVAAALRREGLWGLSVFAVSGEFRGRGVGAELLRRALGYAEGCRGGLIVASTHPAALRRYALAGFSLRPTLSARGTVRRPAPPEEPGVREGGEEDLELAARVDRRVRGAPHGPDLEHLLRRGAGMLVCERRGEEGYAVFREGSPLLLAASGPGVAARLLRGVLARAPAGREVEVRWITGGQDWAVRVALEAGLGLGPSGPMCVRGEVGPLAPYLPSGPFL</sequence>
<keyword evidence="3" id="KW-0808">Transferase</keyword>
<dbReference type="InterPro" id="IPR000182">
    <property type="entry name" value="GNAT_dom"/>
</dbReference>
<proteinExistence type="predicted"/>